<comment type="caution">
    <text evidence="1">The sequence shown here is derived from an EMBL/GenBank/DDBJ whole genome shotgun (WGS) entry which is preliminary data.</text>
</comment>
<accession>A0A9P7B398</accession>
<dbReference type="Proteomes" id="UP000750334">
    <property type="component" value="Unassembled WGS sequence"/>
</dbReference>
<proteinExistence type="predicted"/>
<evidence type="ECO:0000313" key="2">
    <source>
        <dbReference type="Proteomes" id="UP000750334"/>
    </source>
</evidence>
<dbReference type="AlphaFoldDB" id="A0A9P7B398"/>
<keyword evidence="2" id="KW-1185">Reference proteome</keyword>
<evidence type="ECO:0000313" key="1">
    <source>
        <dbReference type="EMBL" id="KAG0655931.1"/>
    </source>
</evidence>
<gene>
    <name evidence="1" type="ORF">C6P45_002825</name>
</gene>
<organism evidence="1 2">
    <name type="scientific">Maudiozyma exigua</name>
    <name type="common">Yeast</name>
    <name type="synonym">Kazachstania exigua</name>
    <dbReference type="NCBI Taxonomy" id="34358"/>
    <lineage>
        <taxon>Eukaryota</taxon>
        <taxon>Fungi</taxon>
        <taxon>Dikarya</taxon>
        <taxon>Ascomycota</taxon>
        <taxon>Saccharomycotina</taxon>
        <taxon>Saccharomycetes</taxon>
        <taxon>Saccharomycetales</taxon>
        <taxon>Saccharomycetaceae</taxon>
        <taxon>Maudiozyma</taxon>
    </lineage>
</organism>
<sequence length="276" mass="33163">MRDVWINSLVNYLEGRNDNGDSSKYGLQMSITLSTHPYLHEYHEDIRNYLRSFAVIRRTSYKRPNIPKASQIYPTIIVRGNELNNKINVMMCKNFERYKEDVDCKLKEALTDESYYERTLYIKDLKYKDIDPSLLQPFVFSQKVDLTNVMRSDIFWNTPMIFIGFSDLVRDGIFRKFALIIKSNLIGMEISSVEFMKYMSQPVIFWIRPAYYDFHYEPTEEFKAKYPDWDILEYMIMKDNVSNGLFKELRDAYLQTMGRKLLASRYFWDEYYLEPQ</sequence>
<name>A0A9P7B398_MAUEX</name>
<protein>
    <submittedName>
        <fullName evidence="1">Uncharacterized protein</fullName>
    </submittedName>
</protein>
<dbReference type="EMBL" id="PUHR01000275">
    <property type="protein sequence ID" value="KAG0655931.1"/>
    <property type="molecule type" value="Genomic_DNA"/>
</dbReference>
<reference evidence="1 2" key="1">
    <citation type="submission" date="2020-11" db="EMBL/GenBank/DDBJ databases">
        <title>Kefir isolates.</title>
        <authorList>
            <person name="Marcisauskas S."/>
            <person name="Kim Y."/>
            <person name="Blasche S."/>
        </authorList>
    </citation>
    <scope>NUCLEOTIDE SEQUENCE [LARGE SCALE GENOMIC DNA]</scope>
    <source>
        <strain evidence="1 2">OG2</strain>
    </source>
</reference>